<organism evidence="7 8">
    <name type="scientific">Postia placenta MAD-698-R-SB12</name>
    <dbReference type="NCBI Taxonomy" id="670580"/>
    <lineage>
        <taxon>Eukaryota</taxon>
        <taxon>Fungi</taxon>
        <taxon>Dikarya</taxon>
        <taxon>Basidiomycota</taxon>
        <taxon>Agaricomycotina</taxon>
        <taxon>Agaricomycetes</taxon>
        <taxon>Polyporales</taxon>
        <taxon>Adustoporiaceae</taxon>
        <taxon>Rhodonia</taxon>
    </lineage>
</organism>
<evidence type="ECO:0000256" key="2">
    <source>
        <dbReference type="ARBA" id="ARBA00022723"/>
    </source>
</evidence>
<dbReference type="GO" id="GO:0008270">
    <property type="term" value="F:zinc ion binding"/>
    <property type="evidence" value="ECO:0007669"/>
    <property type="project" value="InterPro"/>
</dbReference>
<keyword evidence="8" id="KW-1185">Reference proteome</keyword>
<dbReference type="GO" id="GO:0003677">
    <property type="term" value="F:DNA binding"/>
    <property type="evidence" value="ECO:0007669"/>
    <property type="project" value="InterPro"/>
</dbReference>
<dbReference type="InterPro" id="IPR020448">
    <property type="entry name" value="Maltose_ferment_reg_DNA-bd"/>
</dbReference>
<dbReference type="EMBL" id="KZ110597">
    <property type="protein sequence ID" value="OSX61986.1"/>
    <property type="molecule type" value="Genomic_DNA"/>
</dbReference>
<name>A0A1X6N0H7_9APHY</name>
<dbReference type="CDD" id="cd00067">
    <property type="entry name" value="GAL4"/>
    <property type="match status" value="1"/>
</dbReference>
<evidence type="ECO:0000313" key="7">
    <source>
        <dbReference type="EMBL" id="OSX61986.1"/>
    </source>
</evidence>
<evidence type="ECO:0000259" key="6">
    <source>
        <dbReference type="PROSITE" id="PS50048"/>
    </source>
</evidence>
<dbReference type="PANTHER" id="PTHR47338">
    <property type="entry name" value="ZN(II)2CYS6 TRANSCRIPTION FACTOR (EUROFUNG)-RELATED"/>
    <property type="match status" value="1"/>
</dbReference>
<dbReference type="Proteomes" id="UP000194127">
    <property type="component" value="Unassembled WGS sequence"/>
</dbReference>
<dbReference type="InterPro" id="IPR001138">
    <property type="entry name" value="Zn2Cys6_DnaBD"/>
</dbReference>
<gene>
    <name evidence="7" type="ORF">POSPLADRAFT_1143844</name>
</gene>
<dbReference type="GO" id="GO:0000981">
    <property type="term" value="F:DNA-binding transcription factor activity, RNA polymerase II-specific"/>
    <property type="evidence" value="ECO:0007669"/>
    <property type="project" value="InterPro"/>
</dbReference>
<dbReference type="InterPro" id="IPR050815">
    <property type="entry name" value="TF_fung"/>
</dbReference>
<dbReference type="Pfam" id="PF00172">
    <property type="entry name" value="Zn_clus"/>
    <property type="match status" value="1"/>
</dbReference>
<dbReference type="GO" id="GO:0005634">
    <property type="term" value="C:nucleus"/>
    <property type="evidence" value="ECO:0007669"/>
    <property type="project" value="UniProtKB-SubCell"/>
</dbReference>
<dbReference type="PANTHER" id="PTHR47338:SF5">
    <property type="entry name" value="ZN(II)2CYS6 TRANSCRIPTION FACTOR (EUROFUNG)"/>
    <property type="match status" value="1"/>
</dbReference>
<dbReference type="STRING" id="670580.A0A1X6N0H7"/>
<dbReference type="Gene3D" id="4.10.240.10">
    <property type="entry name" value="Zn(2)-C6 fungal-type DNA-binding domain"/>
    <property type="match status" value="1"/>
</dbReference>
<keyword evidence="2" id="KW-0479">Metal-binding</keyword>
<dbReference type="SUPFAM" id="SSF57701">
    <property type="entry name" value="Zn2/Cys6 DNA-binding domain"/>
    <property type="match status" value="1"/>
</dbReference>
<evidence type="ECO:0000256" key="5">
    <source>
        <dbReference type="ARBA" id="ARBA00023242"/>
    </source>
</evidence>
<reference evidence="7 8" key="1">
    <citation type="submission" date="2017-04" db="EMBL/GenBank/DDBJ databases">
        <title>Genome Sequence of the Model Brown-Rot Fungus Postia placenta SB12.</title>
        <authorList>
            <consortium name="DOE Joint Genome Institute"/>
            <person name="Gaskell J."/>
            <person name="Kersten P."/>
            <person name="Larrondo L.F."/>
            <person name="Canessa P."/>
            <person name="Martinez D."/>
            <person name="Hibbett D."/>
            <person name="Schmoll M."/>
            <person name="Kubicek C.P."/>
            <person name="Martinez A.T."/>
            <person name="Yadav J."/>
            <person name="Master E."/>
            <person name="Magnuson J.K."/>
            <person name="James T."/>
            <person name="Yaver D."/>
            <person name="Berka R."/>
            <person name="Labutti K."/>
            <person name="Lipzen A."/>
            <person name="Aerts A."/>
            <person name="Barry K."/>
            <person name="Henrissat B."/>
            <person name="Blanchette R."/>
            <person name="Grigoriev I."/>
            <person name="Cullen D."/>
        </authorList>
    </citation>
    <scope>NUCLEOTIDE SEQUENCE [LARGE SCALE GENOMIC DNA]</scope>
    <source>
        <strain evidence="7 8">MAD-698-R-SB12</strain>
    </source>
</reference>
<evidence type="ECO:0000313" key="8">
    <source>
        <dbReference type="Proteomes" id="UP000194127"/>
    </source>
</evidence>
<dbReference type="OrthoDB" id="2260578at2759"/>
<dbReference type="RefSeq" id="XP_024338780.1">
    <property type="nucleotide sequence ID" value="XM_024485624.1"/>
</dbReference>
<dbReference type="SMART" id="SM00066">
    <property type="entry name" value="GAL4"/>
    <property type="match status" value="1"/>
</dbReference>
<dbReference type="InterPro" id="IPR036864">
    <property type="entry name" value="Zn2-C6_fun-type_DNA-bd_sf"/>
</dbReference>
<dbReference type="AlphaFoldDB" id="A0A1X6N0H7"/>
<feature type="domain" description="Zn(2)-C6 fungal-type" evidence="6">
    <location>
        <begin position="13"/>
        <end position="43"/>
    </location>
</feature>
<proteinExistence type="predicted"/>
<comment type="subcellular location">
    <subcellularLocation>
        <location evidence="1">Nucleus</location>
    </subcellularLocation>
</comment>
<dbReference type="GeneID" id="36330573"/>
<keyword evidence="5" id="KW-0539">Nucleus</keyword>
<protein>
    <recommendedName>
        <fullName evidence="6">Zn(2)-C6 fungal-type domain-containing protein</fullName>
    </recommendedName>
</protein>
<keyword evidence="4" id="KW-0804">Transcription</keyword>
<evidence type="ECO:0000256" key="4">
    <source>
        <dbReference type="ARBA" id="ARBA00023163"/>
    </source>
</evidence>
<evidence type="ECO:0000256" key="1">
    <source>
        <dbReference type="ARBA" id="ARBA00004123"/>
    </source>
</evidence>
<dbReference type="PRINTS" id="PR00054">
    <property type="entry name" value="FUNGALZNCYS"/>
</dbReference>
<sequence length="56" mass="6229">MSTKPDRPKAIIACNSCRQRKLRCDGSTPSCSNCSLHETECVYADARKRSGPQQGW</sequence>
<evidence type="ECO:0000256" key="3">
    <source>
        <dbReference type="ARBA" id="ARBA00023015"/>
    </source>
</evidence>
<dbReference type="PROSITE" id="PS00463">
    <property type="entry name" value="ZN2_CY6_FUNGAL_1"/>
    <property type="match status" value="1"/>
</dbReference>
<accession>A0A1X6N0H7</accession>
<dbReference type="PROSITE" id="PS50048">
    <property type="entry name" value="ZN2_CY6_FUNGAL_2"/>
    <property type="match status" value="1"/>
</dbReference>
<keyword evidence="3" id="KW-0805">Transcription regulation</keyword>
<feature type="non-terminal residue" evidence="7">
    <location>
        <position position="56"/>
    </location>
</feature>